<name>A0ABT5B0V7_9BACT</name>
<accession>A0ABT5B0V7</accession>
<gene>
    <name evidence="2" type="ORF">POL58_08240</name>
</gene>
<protein>
    <recommendedName>
        <fullName evidence="4">Outer membrane protein beta-barrel domain-containing protein</fullName>
    </recommendedName>
</protein>
<feature type="compositionally biased region" description="Acidic residues" evidence="1">
    <location>
        <begin position="123"/>
        <end position="135"/>
    </location>
</feature>
<dbReference type="Proteomes" id="UP001217838">
    <property type="component" value="Unassembled WGS sequence"/>
</dbReference>
<organism evidence="2 3">
    <name type="scientific">Nannocystis radixulma</name>
    <dbReference type="NCBI Taxonomy" id="2995305"/>
    <lineage>
        <taxon>Bacteria</taxon>
        <taxon>Pseudomonadati</taxon>
        <taxon>Myxococcota</taxon>
        <taxon>Polyangia</taxon>
        <taxon>Nannocystales</taxon>
        <taxon>Nannocystaceae</taxon>
        <taxon>Nannocystis</taxon>
    </lineage>
</organism>
<evidence type="ECO:0000313" key="3">
    <source>
        <dbReference type="Proteomes" id="UP001217838"/>
    </source>
</evidence>
<evidence type="ECO:0000256" key="1">
    <source>
        <dbReference type="SAM" id="MobiDB-lite"/>
    </source>
</evidence>
<reference evidence="2 3" key="1">
    <citation type="submission" date="2022-11" db="EMBL/GenBank/DDBJ databases">
        <title>Minimal conservation of predation-associated metabolite biosynthetic gene clusters underscores biosynthetic potential of Myxococcota including descriptions for ten novel species: Archangium lansinium sp. nov., Myxococcus landrumus sp. nov., Nannocystis bai.</title>
        <authorList>
            <person name="Ahearne A."/>
            <person name="Stevens C."/>
            <person name="Dowd S."/>
        </authorList>
    </citation>
    <scope>NUCLEOTIDE SEQUENCE [LARGE SCALE GENOMIC DNA]</scope>
    <source>
        <strain evidence="2 3">NCELM</strain>
    </source>
</reference>
<proteinExistence type="predicted"/>
<dbReference type="RefSeq" id="WP_271996021.1">
    <property type="nucleotide sequence ID" value="NZ_JAQNDN010000002.1"/>
</dbReference>
<evidence type="ECO:0008006" key="4">
    <source>
        <dbReference type="Google" id="ProtNLM"/>
    </source>
</evidence>
<sequence length="346" mass="36085">MSDAFTLLLSGWLAAVQVPEPPPTDDIQWLAPAGCGSRDALLARIAERRGRPLEPGQARLVARATGSGPRRHRLELEFDVAGRHDARVLVARSCAALVDAAALVVTLAVDGSSGEAPVPPSEPLDEPPPEPEPEPESVVPPVVPPEPALEAVPEPPATAEPLAPPPPPPRPRRRPGGFLRLQGLGEFGALPGPTGGVGLAGGLLWRWFRLELHASYLAPRTDRAFDTDIRVSLVAAGALGCVRLGRRALEFPICLGLEAGGLPGAADGPGGRNSSVGRWLAATGSVGAAVRVHPRVAVWAALHGLAAIQRGSFVLRTGHQDFSLHDPSIGSGRLALGVEVRFGDPR</sequence>
<keyword evidence="3" id="KW-1185">Reference proteome</keyword>
<feature type="compositionally biased region" description="Pro residues" evidence="1">
    <location>
        <begin position="141"/>
        <end position="169"/>
    </location>
</feature>
<feature type="region of interest" description="Disordered" evidence="1">
    <location>
        <begin position="111"/>
        <end position="178"/>
    </location>
</feature>
<comment type="caution">
    <text evidence="2">The sequence shown here is derived from an EMBL/GenBank/DDBJ whole genome shotgun (WGS) entry which is preliminary data.</text>
</comment>
<dbReference type="EMBL" id="JAQNDN010000002">
    <property type="protein sequence ID" value="MDC0667722.1"/>
    <property type="molecule type" value="Genomic_DNA"/>
</dbReference>
<evidence type="ECO:0000313" key="2">
    <source>
        <dbReference type="EMBL" id="MDC0667722.1"/>
    </source>
</evidence>